<evidence type="ECO:0000313" key="5">
    <source>
        <dbReference type="EMBL" id="THH16328.1"/>
    </source>
</evidence>
<dbReference type="EMBL" id="SGPL01000163">
    <property type="protein sequence ID" value="THH16328.1"/>
    <property type="molecule type" value="Genomic_DNA"/>
</dbReference>
<evidence type="ECO:0000313" key="6">
    <source>
        <dbReference type="Proteomes" id="UP000310158"/>
    </source>
</evidence>
<dbReference type="Proteomes" id="UP000310158">
    <property type="component" value="Unassembled WGS sequence"/>
</dbReference>
<dbReference type="InterPro" id="IPR029058">
    <property type="entry name" value="AB_hydrolase_fold"/>
</dbReference>
<keyword evidence="2 3" id="KW-0378">Hydrolase</keyword>
<proteinExistence type="inferred from homology"/>
<dbReference type="Gene3D" id="3.40.50.1820">
    <property type="entry name" value="alpha/beta hydrolase"/>
    <property type="match status" value="1"/>
</dbReference>
<evidence type="ECO:0000256" key="3">
    <source>
        <dbReference type="RuleBase" id="RU361235"/>
    </source>
</evidence>
<reference evidence="5 6" key="1">
    <citation type="submission" date="2019-02" db="EMBL/GenBank/DDBJ databases">
        <title>Genome sequencing of the rare red list fungi Bondarzewia mesenterica.</title>
        <authorList>
            <person name="Buettner E."/>
            <person name="Kellner H."/>
        </authorList>
    </citation>
    <scope>NUCLEOTIDE SEQUENCE [LARGE SCALE GENOMIC DNA]</scope>
    <source>
        <strain evidence="5 6">DSM 108281</strain>
    </source>
</reference>
<dbReference type="PANTHER" id="PTHR43918">
    <property type="entry name" value="ACETYLCHOLINESTERASE"/>
    <property type="match status" value="1"/>
</dbReference>
<dbReference type="InterPro" id="IPR002018">
    <property type="entry name" value="CarbesteraseB"/>
</dbReference>
<dbReference type="InterPro" id="IPR050654">
    <property type="entry name" value="AChE-related_enzymes"/>
</dbReference>
<accession>A0A4S4LWU2</accession>
<evidence type="ECO:0000259" key="4">
    <source>
        <dbReference type="Pfam" id="PF00135"/>
    </source>
</evidence>
<dbReference type="PANTHER" id="PTHR43918:SF4">
    <property type="entry name" value="CARBOXYLIC ESTER HYDROLASE"/>
    <property type="match status" value="1"/>
</dbReference>
<name>A0A4S4LWU2_9AGAM</name>
<comment type="caution">
    <text evidence="5">The sequence shown here is derived from an EMBL/GenBank/DDBJ whole genome shotgun (WGS) entry which is preliminary data.</text>
</comment>
<protein>
    <recommendedName>
        <fullName evidence="3">Carboxylic ester hydrolase</fullName>
        <ecNumber evidence="3">3.1.1.-</ecNumber>
    </recommendedName>
</protein>
<evidence type="ECO:0000256" key="1">
    <source>
        <dbReference type="ARBA" id="ARBA00005964"/>
    </source>
</evidence>
<dbReference type="InterPro" id="IPR019826">
    <property type="entry name" value="Carboxylesterase_B_AS"/>
</dbReference>
<organism evidence="5 6">
    <name type="scientific">Bondarzewia mesenterica</name>
    <dbReference type="NCBI Taxonomy" id="1095465"/>
    <lineage>
        <taxon>Eukaryota</taxon>
        <taxon>Fungi</taxon>
        <taxon>Dikarya</taxon>
        <taxon>Basidiomycota</taxon>
        <taxon>Agaricomycotina</taxon>
        <taxon>Agaricomycetes</taxon>
        <taxon>Russulales</taxon>
        <taxon>Bondarzewiaceae</taxon>
        <taxon>Bondarzewia</taxon>
    </lineage>
</organism>
<feature type="domain" description="Carboxylesterase type B" evidence="4">
    <location>
        <begin position="57"/>
        <end position="483"/>
    </location>
</feature>
<dbReference type="SUPFAM" id="SSF53474">
    <property type="entry name" value="alpha/beta-Hydrolases"/>
    <property type="match status" value="1"/>
</dbReference>
<dbReference type="GO" id="GO:0052689">
    <property type="term" value="F:carboxylic ester hydrolase activity"/>
    <property type="evidence" value="ECO:0007669"/>
    <property type="project" value="TreeGrafter"/>
</dbReference>
<keyword evidence="6" id="KW-1185">Reference proteome</keyword>
<dbReference type="OrthoDB" id="408631at2759"/>
<gene>
    <name evidence="5" type="ORF">EW146_g4291</name>
</gene>
<dbReference type="EC" id="3.1.1.-" evidence="3"/>
<sequence length="513" mass="55720">MNKNSLEVMWYNLRPCPALFSGHSPCGPTSTSAPAHGSERKSIWEGLSSTDIWRSLTSGDISEDCLNLNIVRPKNSSPHALLPVMLWIYGGAFIQGDTSLYNGTGIVARGVARGSPVMFVSINYRVGPWGFPQGIAAAEADALNLGLKDQVVAMQWVKYNIRAFGGDPDKVTLFGQSAGAASIQIHYYNLEGIDDLFRAAIMQSPSTVPFFNSSIREPIWDLLSVSAGCASGNKTQAFECLRLLPESAFLNASLPFFDISGDAIRGGDYPFVPVVDGKLIPDMPSNLVDQGRFIRKPLLAGTNQDEGTAFAPFGLNTSHDFISFLDQNTSPLAATQLNASLPNILQLYPDDPSLYSPFIANDTFPYGKEFKRAASVVGDAAFLAPLRHFAHAAAKFGMPVFAYRFSAPDSVTNISLGVTHGAELPFIFGSLINPSPSSVQLSTAMENYWISFASDLIPRDYKDGHECSWPLYSEGNGTVLEILGGEVFVQPISDTFRMQQTTFILENAILFAY</sequence>
<dbReference type="PROSITE" id="PS00122">
    <property type="entry name" value="CARBOXYLESTERASE_B_1"/>
    <property type="match status" value="1"/>
</dbReference>
<evidence type="ECO:0000256" key="2">
    <source>
        <dbReference type="ARBA" id="ARBA00022801"/>
    </source>
</evidence>
<dbReference type="AlphaFoldDB" id="A0A4S4LWU2"/>
<comment type="similarity">
    <text evidence="1 3">Belongs to the type-B carboxylesterase/lipase family.</text>
</comment>
<dbReference type="Pfam" id="PF00135">
    <property type="entry name" value="COesterase"/>
    <property type="match status" value="1"/>
</dbReference>